<gene>
    <name evidence="3" type="ORF">ENR64_04360</name>
</gene>
<dbReference type="Gene3D" id="3.40.50.1820">
    <property type="entry name" value="alpha/beta hydrolase"/>
    <property type="match status" value="1"/>
</dbReference>
<comment type="caution">
    <text evidence="3">The sequence shown here is derived from an EMBL/GenBank/DDBJ whole genome shotgun (WGS) entry which is preliminary data.</text>
</comment>
<dbReference type="PRINTS" id="PR00111">
    <property type="entry name" value="ABHYDROLASE"/>
</dbReference>
<sequence length="272" mass="30525">MTKQTQLLNLPLAERSLACTAAAIELGNGSPFLFLHGFLGNGTNWLPVMEPLQDQFRCIGLDLLGFGDSSKPNIRYDIATEVAFVRQFIEANAAEPCYLLGYSFGGWVAAAYTLAFPEAVKGLVLVAPAGIRDDSFCGRYDHLRPLLWKTPVVDWVLNGFQQLIRPFSAAKELQKFRLIRQELLANPAAYSFLVDRLRPEDAIDTVERFVHQIQVPTLVVTGDRDETIPLWHSETYAREIPNARLVVVPNAEHNYPQTHAAELAELVREFCR</sequence>
<dbReference type="SUPFAM" id="SSF53474">
    <property type="entry name" value="alpha/beta-Hydrolases"/>
    <property type="match status" value="1"/>
</dbReference>
<accession>A0A7C3PDH7</accession>
<dbReference type="InterPro" id="IPR000073">
    <property type="entry name" value="AB_hydrolase_1"/>
</dbReference>
<dbReference type="Pfam" id="PF08386">
    <property type="entry name" value="Abhydrolase_4"/>
    <property type="match status" value="1"/>
</dbReference>
<evidence type="ECO:0000259" key="1">
    <source>
        <dbReference type="Pfam" id="PF00561"/>
    </source>
</evidence>
<dbReference type="InterPro" id="IPR013595">
    <property type="entry name" value="Pept_S33_TAP-like_C"/>
</dbReference>
<evidence type="ECO:0000259" key="2">
    <source>
        <dbReference type="Pfam" id="PF08386"/>
    </source>
</evidence>
<name>A0A7C3PDH7_9CYAN</name>
<protein>
    <submittedName>
        <fullName evidence="3">Alpha/beta hydrolase</fullName>
    </submittedName>
</protein>
<dbReference type="Pfam" id="PF00561">
    <property type="entry name" value="Abhydrolase_1"/>
    <property type="match status" value="1"/>
</dbReference>
<dbReference type="InterPro" id="IPR029058">
    <property type="entry name" value="AB_hydrolase_fold"/>
</dbReference>
<dbReference type="AlphaFoldDB" id="A0A7C3PDH7"/>
<feature type="domain" description="AB hydrolase-1" evidence="1">
    <location>
        <begin position="31"/>
        <end position="131"/>
    </location>
</feature>
<dbReference type="GO" id="GO:0016787">
    <property type="term" value="F:hydrolase activity"/>
    <property type="evidence" value="ECO:0007669"/>
    <property type="project" value="UniProtKB-KW"/>
</dbReference>
<feature type="domain" description="Peptidase S33 tripeptidyl aminopeptidase-like C-terminal" evidence="2">
    <location>
        <begin position="213"/>
        <end position="258"/>
    </location>
</feature>
<dbReference type="PANTHER" id="PTHR43798">
    <property type="entry name" value="MONOACYLGLYCEROL LIPASE"/>
    <property type="match status" value="1"/>
</dbReference>
<proteinExistence type="predicted"/>
<dbReference type="InterPro" id="IPR050266">
    <property type="entry name" value="AB_hydrolase_sf"/>
</dbReference>
<evidence type="ECO:0000313" key="3">
    <source>
        <dbReference type="EMBL" id="HFM96995.1"/>
    </source>
</evidence>
<keyword evidence="3" id="KW-0378">Hydrolase</keyword>
<reference evidence="3" key="1">
    <citation type="journal article" date="2020" name="mSystems">
        <title>Genome- and Community-Level Interaction Insights into Carbon Utilization and Element Cycling Functions of Hydrothermarchaeota in Hydrothermal Sediment.</title>
        <authorList>
            <person name="Zhou Z."/>
            <person name="Liu Y."/>
            <person name="Xu W."/>
            <person name="Pan J."/>
            <person name="Luo Z.H."/>
            <person name="Li M."/>
        </authorList>
    </citation>
    <scope>NUCLEOTIDE SEQUENCE [LARGE SCALE GENOMIC DNA]</scope>
    <source>
        <strain evidence="3">SpSt-418</strain>
    </source>
</reference>
<dbReference type="EMBL" id="DSRU01000049">
    <property type="protein sequence ID" value="HFM96995.1"/>
    <property type="molecule type" value="Genomic_DNA"/>
</dbReference>
<organism evidence="3">
    <name type="scientific">Oscillatoriales cyanobacterium SpSt-418</name>
    <dbReference type="NCBI Taxonomy" id="2282169"/>
    <lineage>
        <taxon>Bacteria</taxon>
        <taxon>Bacillati</taxon>
        <taxon>Cyanobacteriota</taxon>
        <taxon>Cyanophyceae</taxon>
        <taxon>Oscillatoriophycideae</taxon>
        <taxon>Oscillatoriales</taxon>
    </lineage>
</organism>